<feature type="domain" description="Glycosyltransferase 2-like" evidence="1">
    <location>
        <begin position="7"/>
        <end position="132"/>
    </location>
</feature>
<dbReference type="SUPFAM" id="SSF53448">
    <property type="entry name" value="Nucleotide-diphospho-sugar transferases"/>
    <property type="match status" value="1"/>
</dbReference>
<dbReference type="PANTHER" id="PTHR22916">
    <property type="entry name" value="GLYCOSYLTRANSFERASE"/>
    <property type="match status" value="1"/>
</dbReference>
<proteinExistence type="predicted"/>
<evidence type="ECO:0000259" key="1">
    <source>
        <dbReference type="Pfam" id="PF00535"/>
    </source>
</evidence>
<name>W8VZY9_9FLAO</name>
<dbReference type="InterPro" id="IPR001173">
    <property type="entry name" value="Glyco_trans_2-like"/>
</dbReference>
<accession>W8VZY9</accession>
<dbReference type="GO" id="GO:0016758">
    <property type="term" value="F:hexosyltransferase activity"/>
    <property type="evidence" value="ECO:0007669"/>
    <property type="project" value="UniProtKB-ARBA"/>
</dbReference>
<keyword evidence="2" id="KW-0808">Transferase</keyword>
<protein>
    <submittedName>
        <fullName evidence="2">Glycosyl transferase, group 2 family protein</fullName>
    </submittedName>
</protein>
<dbReference type="EMBL" id="AP014548">
    <property type="protein sequence ID" value="BAO55406.1"/>
    <property type="molecule type" value="Genomic_DNA"/>
</dbReference>
<dbReference type="STRING" id="1454201.NMS_1397"/>
<dbReference type="InterPro" id="IPR029044">
    <property type="entry name" value="Nucleotide-diphossugar_trans"/>
</dbReference>
<reference evidence="2 3" key="1">
    <citation type="journal article" date="2014" name="Proc. Natl. Acad. Sci. U.S.A.">
        <title>Functional characterization of flavobacteria rhodopsins reveals a unique class of light-driven chloride pump in bacteria.</title>
        <authorList>
            <person name="Yoshizawa S."/>
            <person name="Kumagai Y."/>
            <person name="Kim H."/>
            <person name="Ogura Y."/>
            <person name="Hayashi T."/>
            <person name="Iwasaki W."/>
            <person name="DeLong E.F."/>
            <person name="Kogure K."/>
        </authorList>
    </citation>
    <scope>NUCLEOTIDE SEQUENCE [LARGE SCALE GENOMIC DNA]</scope>
    <source>
        <strain evidence="2 3">S1-08</strain>
    </source>
</reference>
<sequence>MELPLVSVSIITYNHNKFIRQALDSVLAQAVDFRYEIIVGDDFSKDGTQDILREYQEKHPDKIQLILHPRDYDCVPGRVNNITNLYACRGKYVAMLDGDDSWISTDKLQKQVDFLEKNKEYALVFSDTIFKYQDGKEVKFSETQTHLSNGNLDFTQKDIIQKGFIQTSSILFRNHLIGEFPDWFWKVYHADYAIQLLASRYGRIRYFPEIFSLRNFYQESFSAPQTQTLEKRKLFYDQYKLFEMEFPDYLKYRYFTVGKGYFNLAFDSFGTMKFFTYISTSVKYTLMYFLTPYASGKAKIGALKHIIFSSFVDRSSS</sequence>
<dbReference type="KEGG" id="nmf:NMS_1397"/>
<evidence type="ECO:0000313" key="3">
    <source>
        <dbReference type="Proteomes" id="UP000031760"/>
    </source>
</evidence>
<dbReference type="AlphaFoldDB" id="W8VZY9"/>
<dbReference type="Pfam" id="PF00535">
    <property type="entry name" value="Glycos_transf_2"/>
    <property type="match status" value="1"/>
</dbReference>
<evidence type="ECO:0000313" key="2">
    <source>
        <dbReference type="EMBL" id="BAO55406.1"/>
    </source>
</evidence>
<gene>
    <name evidence="2" type="ORF">NMS_1397</name>
</gene>
<dbReference type="PANTHER" id="PTHR22916:SF3">
    <property type="entry name" value="UDP-GLCNAC:BETAGAL BETA-1,3-N-ACETYLGLUCOSAMINYLTRANSFERASE-LIKE PROTEIN 1"/>
    <property type="match status" value="1"/>
</dbReference>
<dbReference type="HOGENOM" id="CLU_025996_4_4_10"/>
<organism evidence="2 3">
    <name type="scientific">Nonlabens marinus S1-08</name>
    <dbReference type="NCBI Taxonomy" id="1454201"/>
    <lineage>
        <taxon>Bacteria</taxon>
        <taxon>Pseudomonadati</taxon>
        <taxon>Bacteroidota</taxon>
        <taxon>Flavobacteriia</taxon>
        <taxon>Flavobacteriales</taxon>
        <taxon>Flavobacteriaceae</taxon>
        <taxon>Nonlabens</taxon>
    </lineage>
</organism>
<dbReference type="Gene3D" id="3.90.550.10">
    <property type="entry name" value="Spore Coat Polysaccharide Biosynthesis Protein SpsA, Chain A"/>
    <property type="match status" value="1"/>
</dbReference>
<dbReference type="Proteomes" id="UP000031760">
    <property type="component" value="Chromosome"/>
</dbReference>
<keyword evidence="3" id="KW-1185">Reference proteome</keyword>